<dbReference type="InterPro" id="IPR005149">
    <property type="entry name" value="Tscrpt_reg_PadR_N"/>
</dbReference>
<reference evidence="3 4" key="1">
    <citation type="journal article" date="2020" name="Microb. Ecol.">
        <title>Ecogenomics of the Marine Benthic Filamentous Cyanobacterium Adonisia.</title>
        <authorList>
            <person name="Walter J.M."/>
            <person name="Coutinho F.H."/>
            <person name="Leomil L."/>
            <person name="Hargreaves P.I."/>
            <person name="Campeao M.E."/>
            <person name="Vieira V.V."/>
            <person name="Silva B.S."/>
            <person name="Fistarol G.O."/>
            <person name="Salomon P.S."/>
            <person name="Sawabe T."/>
            <person name="Mino S."/>
            <person name="Hosokawa M."/>
            <person name="Miyashita H."/>
            <person name="Maruyama F."/>
            <person name="van Verk M.C."/>
            <person name="Dutilh B.E."/>
            <person name="Thompson C.C."/>
            <person name="Thompson F.L."/>
        </authorList>
    </citation>
    <scope>NUCLEOTIDE SEQUENCE [LARGE SCALE GENOMIC DNA]</scope>
    <source>
        <strain evidence="3 4">CCMR0081</strain>
    </source>
</reference>
<proteinExistence type="predicted"/>
<gene>
    <name evidence="3" type="ORF">DXZ20_30005</name>
</gene>
<protein>
    <submittedName>
        <fullName evidence="3">PadR family transcriptional regulator</fullName>
    </submittedName>
</protein>
<comment type="caution">
    <text evidence="3">The sequence shown here is derived from an EMBL/GenBank/DDBJ whole genome shotgun (WGS) entry which is preliminary data.</text>
</comment>
<feature type="domain" description="Transcription regulator PadR C-terminal" evidence="2">
    <location>
        <begin position="92"/>
        <end position="172"/>
    </location>
</feature>
<dbReference type="Pfam" id="PF03551">
    <property type="entry name" value="PadR"/>
    <property type="match status" value="1"/>
</dbReference>
<dbReference type="InterPro" id="IPR018309">
    <property type="entry name" value="Tscrpt_reg_PadR_C"/>
</dbReference>
<dbReference type="PANTHER" id="PTHR43252">
    <property type="entry name" value="TRANSCRIPTIONAL REGULATOR YQJI"/>
    <property type="match status" value="1"/>
</dbReference>
<evidence type="ECO:0000313" key="3">
    <source>
        <dbReference type="EMBL" id="NEZ59801.1"/>
    </source>
</evidence>
<name>A0A6M0RVJ7_9CYAN</name>
<evidence type="ECO:0000259" key="2">
    <source>
        <dbReference type="Pfam" id="PF10400"/>
    </source>
</evidence>
<dbReference type="Pfam" id="PF10400">
    <property type="entry name" value="Vir_act_alpha_C"/>
    <property type="match status" value="1"/>
</dbReference>
<dbReference type="SUPFAM" id="SSF46785">
    <property type="entry name" value="Winged helix' DNA-binding domain"/>
    <property type="match status" value="1"/>
</dbReference>
<dbReference type="Proteomes" id="UP000481033">
    <property type="component" value="Unassembled WGS sequence"/>
</dbReference>
<dbReference type="InterPro" id="IPR036388">
    <property type="entry name" value="WH-like_DNA-bd_sf"/>
</dbReference>
<feature type="domain" description="Transcription regulator PadR N-terminal" evidence="1">
    <location>
        <begin position="7"/>
        <end position="80"/>
    </location>
</feature>
<dbReference type="EMBL" id="QXHD01000004">
    <property type="protein sequence ID" value="NEZ59801.1"/>
    <property type="molecule type" value="Genomic_DNA"/>
</dbReference>
<evidence type="ECO:0000313" key="4">
    <source>
        <dbReference type="Proteomes" id="UP000481033"/>
    </source>
</evidence>
<accession>A0A6M0RVJ7</accession>
<dbReference type="InterPro" id="IPR036390">
    <property type="entry name" value="WH_DNA-bd_sf"/>
</dbReference>
<dbReference type="AlphaFoldDB" id="A0A6M0RVJ7"/>
<sequence>MALAHTILALLAQRPDSGYDISKRFDEGLSCFWKASQQQVYRELSKMESQGWVNFEKVPQEGKPDKKIYSITDSGWSELTRWYAEPTERTQIREDLLVKAMIGYKMPREMLLKELHHRQALHQAQLDEYRVIEEMCLGHPEPPVELQFKYLTLKRGIAYETSWLQWCADVLLFLEQYDAQQRTVS</sequence>
<evidence type="ECO:0000259" key="1">
    <source>
        <dbReference type="Pfam" id="PF03551"/>
    </source>
</evidence>
<dbReference type="PANTHER" id="PTHR43252:SF4">
    <property type="entry name" value="TRANSCRIPTIONAL REGULATORY PROTEIN"/>
    <property type="match status" value="1"/>
</dbReference>
<organism evidence="3 4">
    <name type="scientific">Adonisia turfae CCMR0081</name>
    <dbReference type="NCBI Taxonomy" id="2292702"/>
    <lineage>
        <taxon>Bacteria</taxon>
        <taxon>Bacillati</taxon>
        <taxon>Cyanobacteriota</taxon>
        <taxon>Adonisia</taxon>
        <taxon>Adonisia turfae</taxon>
    </lineage>
</organism>
<dbReference type="Gene3D" id="1.10.10.10">
    <property type="entry name" value="Winged helix-like DNA-binding domain superfamily/Winged helix DNA-binding domain"/>
    <property type="match status" value="1"/>
</dbReference>
<keyword evidence="4" id="KW-1185">Reference proteome</keyword>
<dbReference type="RefSeq" id="WP_163667997.1">
    <property type="nucleotide sequence ID" value="NZ_QXHD01000004.1"/>
</dbReference>
<dbReference type="Gene3D" id="6.10.140.190">
    <property type="match status" value="1"/>
</dbReference>